<evidence type="ECO:0000256" key="5">
    <source>
        <dbReference type="ARBA" id="ARBA00022692"/>
    </source>
</evidence>
<dbReference type="PANTHER" id="PTHR23028">
    <property type="entry name" value="ACETYLTRANSFERASE"/>
    <property type="match status" value="1"/>
</dbReference>
<evidence type="ECO:0000313" key="13">
    <source>
        <dbReference type="Proteomes" id="UP000675284"/>
    </source>
</evidence>
<keyword evidence="7 10" id="KW-0472">Membrane</keyword>
<accession>A0A941DUF3</accession>
<dbReference type="EMBL" id="JAGSOT010000014">
    <property type="protein sequence ID" value="MBR7795682.1"/>
    <property type="molecule type" value="Genomic_DNA"/>
</dbReference>
<feature type="transmembrane region" description="Helical" evidence="10">
    <location>
        <begin position="80"/>
        <end position="99"/>
    </location>
</feature>
<feature type="domain" description="Acyltransferase 3" evidence="11">
    <location>
        <begin position="13"/>
        <end position="344"/>
    </location>
</feature>
<dbReference type="AlphaFoldDB" id="A0A941DUF3"/>
<dbReference type="CDD" id="cd01840">
    <property type="entry name" value="SGNH_hydrolase_yrhL_like"/>
    <property type="match status" value="1"/>
</dbReference>
<reference evidence="12" key="1">
    <citation type="submission" date="2021-04" db="EMBL/GenBank/DDBJ databases">
        <title>Isolation and polyphasic classification of algal microorganism.</title>
        <authorList>
            <person name="Wang S."/>
        </authorList>
    </citation>
    <scope>NUCLEOTIDE SEQUENCE</scope>
    <source>
        <strain evidence="12">720a</strain>
    </source>
</reference>
<evidence type="ECO:0000256" key="8">
    <source>
        <dbReference type="ARBA" id="ARBA00023315"/>
    </source>
</evidence>
<feature type="transmembrane region" description="Helical" evidence="10">
    <location>
        <begin position="262"/>
        <end position="283"/>
    </location>
</feature>
<dbReference type="Pfam" id="PF01757">
    <property type="entry name" value="Acyl_transf_3"/>
    <property type="match status" value="1"/>
</dbReference>
<evidence type="ECO:0000256" key="4">
    <source>
        <dbReference type="ARBA" id="ARBA00022679"/>
    </source>
</evidence>
<feature type="transmembrane region" description="Helical" evidence="10">
    <location>
        <begin position="12"/>
        <end position="31"/>
    </location>
</feature>
<keyword evidence="13" id="KW-1185">Reference proteome</keyword>
<dbReference type="PANTHER" id="PTHR23028:SF53">
    <property type="entry name" value="ACYL_TRANSF_3 DOMAIN-CONTAINING PROTEIN"/>
    <property type="match status" value="1"/>
</dbReference>
<dbReference type="Gene3D" id="3.40.50.1110">
    <property type="entry name" value="SGNH hydrolase"/>
    <property type="match status" value="1"/>
</dbReference>
<gene>
    <name evidence="12" type="ORF">KCX74_06440</name>
</gene>
<feature type="transmembrane region" description="Helical" evidence="10">
    <location>
        <begin position="206"/>
        <end position="224"/>
    </location>
</feature>
<keyword evidence="4" id="KW-0808">Transferase</keyword>
<evidence type="ECO:0000256" key="2">
    <source>
        <dbReference type="ARBA" id="ARBA00007400"/>
    </source>
</evidence>
<dbReference type="RefSeq" id="WP_166530120.1">
    <property type="nucleotide sequence ID" value="NZ_JAGSOT010000014.1"/>
</dbReference>
<dbReference type="InterPro" id="IPR002656">
    <property type="entry name" value="Acyl_transf_3_dom"/>
</dbReference>
<dbReference type="InterPro" id="IPR050879">
    <property type="entry name" value="Acyltransferase_3"/>
</dbReference>
<proteinExistence type="inferred from homology"/>
<feature type="region of interest" description="Disordered" evidence="9">
    <location>
        <begin position="417"/>
        <end position="493"/>
    </location>
</feature>
<evidence type="ECO:0000313" key="12">
    <source>
        <dbReference type="EMBL" id="MBR7795682.1"/>
    </source>
</evidence>
<evidence type="ECO:0000259" key="11">
    <source>
        <dbReference type="Pfam" id="PF01757"/>
    </source>
</evidence>
<keyword evidence="8 12" id="KW-0012">Acyltransferase</keyword>
<comment type="subcellular location">
    <subcellularLocation>
        <location evidence="1">Cell membrane</location>
        <topology evidence="1">Multi-pass membrane protein</topology>
    </subcellularLocation>
</comment>
<evidence type="ECO:0000256" key="6">
    <source>
        <dbReference type="ARBA" id="ARBA00022989"/>
    </source>
</evidence>
<feature type="transmembrane region" description="Helical" evidence="10">
    <location>
        <begin position="303"/>
        <end position="323"/>
    </location>
</feature>
<evidence type="ECO:0000256" key="10">
    <source>
        <dbReference type="SAM" id="Phobius"/>
    </source>
</evidence>
<dbReference type="Proteomes" id="UP000675284">
    <property type="component" value="Unassembled WGS sequence"/>
</dbReference>
<evidence type="ECO:0000256" key="7">
    <source>
        <dbReference type="ARBA" id="ARBA00023136"/>
    </source>
</evidence>
<protein>
    <submittedName>
        <fullName evidence="12">Acyltransferase family protein</fullName>
    </submittedName>
</protein>
<keyword evidence="6 10" id="KW-1133">Transmembrane helix</keyword>
<dbReference type="GO" id="GO:0009103">
    <property type="term" value="P:lipopolysaccharide biosynthetic process"/>
    <property type="evidence" value="ECO:0007669"/>
    <property type="project" value="TreeGrafter"/>
</dbReference>
<feature type="transmembrane region" description="Helical" evidence="10">
    <location>
        <begin position="236"/>
        <end position="256"/>
    </location>
</feature>
<evidence type="ECO:0000256" key="9">
    <source>
        <dbReference type="SAM" id="MobiDB-lite"/>
    </source>
</evidence>
<organism evidence="12 13">
    <name type="scientific">Virgibacillus salarius</name>
    <dbReference type="NCBI Taxonomy" id="447199"/>
    <lineage>
        <taxon>Bacteria</taxon>
        <taxon>Bacillati</taxon>
        <taxon>Bacillota</taxon>
        <taxon>Bacilli</taxon>
        <taxon>Bacillales</taxon>
        <taxon>Bacillaceae</taxon>
        <taxon>Virgibacillus</taxon>
    </lineage>
</organism>
<dbReference type="GO" id="GO:0016747">
    <property type="term" value="F:acyltransferase activity, transferring groups other than amino-acyl groups"/>
    <property type="evidence" value="ECO:0007669"/>
    <property type="project" value="InterPro"/>
</dbReference>
<dbReference type="SUPFAM" id="SSF52266">
    <property type="entry name" value="SGNH hydrolase"/>
    <property type="match status" value="1"/>
</dbReference>
<evidence type="ECO:0000256" key="3">
    <source>
        <dbReference type="ARBA" id="ARBA00022475"/>
    </source>
</evidence>
<name>A0A941DUF3_9BACI</name>
<comment type="caution">
    <text evidence="12">The sequence shown here is derived from an EMBL/GenBank/DDBJ whole genome shotgun (WGS) entry which is preliminary data.</text>
</comment>
<keyword evidence="3" id="KW-1003">Cell membrane</keyword>
<dbReference type="GO" id="GO:0005886">
    <property type="term" value="C:plasma membrane"/>
    <property type="evidence" value="ECO:0007669"/>
    <property type="project" value="UniProtKB-SubCell"/>
</dbReference>
<feature type="compositionally biased region" description="Basic and acidic residues" evidence="9">
    <location>
        <begin position="419"/>
        <end position="493"/>
    </location>
</feature>
<feature type="transmembrane region" description="Helical" evidence="10">
    <location>
        <begin position="37"/>
        <end position="59"/>
    </location>
</feature>
<comment type="similarity">
    <text evidence="2">Belongs to the acyltransferase 3 family.</text>
</comment>
<sequence>MNKRRNGKRRYISELDGLRGLAVLAVIFYHLGFDWAAGGFLGVCIFFVLSGYLITDLLADEWKQNNRINFKKFWIKRARRLLPAMLAMLILTFIWVLLFKPTIIASFKSDFIAALFYISNWWYIFQDQSYFETLGEPSLLTHFWSLAVEEQFYIIWPILMLLGLRYITKLSLIKIMLITASVSAILMMLLYQPGLDPSRVYYGTDTRAFSLLIGAALAIIWPSGQLARKIPQKLKHILNIAGSIMLSILLVMLWTTNQYEPFLYYGGMVILSIVTAMLIAVLVHPANSIGNLFNLPFLRWVGIRSYAIYLWHYPVIMLTTPAINTNGISFIRVTIQLAIILGLSALSWKFIEGPIRHDGFIKFWKQLSFTRLPSRIPLNKWTVIGGSVLILLTSLQLVTNASTSNASYSEDSLLTEYSESEHINENRESAEKATKEKIEKEQALKQEKEENIPANTENKDKHETKLPKEEKHNATKKEQTHEEEKEAVANENSDKKEVTAIGDSILINVSPFLESYFPSIHIDASIGRQMKQAKNVVKQLKVQDKLGEIVIIGLGTNGAFAKDQLLSVLEMIGDDRQVLLVNTRISRPWEQVVNRTLADTASKQANVTLVDWHGASAGHDNYFASDGVHPNKKGAKVYADIIKKAYDSLDFSSYSQ</sequence>
<evidence type="ECO:0000256" key="1">
    <source>
        <dbReference type="ARBA" id="ARBA00004651"/>
    </source>
</evidence>
<keyword evidence="5 10" id="KW-0812">Transmembrane</keyword>
<feature type="transmembrane region" description="Helical" evidence="10">
    <location>
        <begin position="175"/>
        <end position="194"/>
    </location>
</feature>
<dbReference type="InterPro" id="IPR036514">
    <property type="entry name" value="SGNH_hydro_sf"/>
</dbReference>